<dbReference type="PANTHER" id="PTHR24264:SF54">
    <property type="entry name" value="PEPTIDASE S1 DOMAIN-CONTAINING PROTEIN"/>
    <property type="match status" value="1"/>
</dbReference>
<dbReference type="OrthoDB" id="93664at2759"/>
<keyword evidence="4 6" id="KW-0720">Serine protease</keyword>
<keyword evidence="7" id="KW-0732">Signal</keyword>
<comment type="similarity">
    <text evidence="1">Belongs to the peptidase S1 family.</text>
</comment>
<evidence type="ECO:0000256" key="7">
    <source>
        <dbReference type="SAM" id="SignalP"/>
    </source>
</evidence>
<dbReference type="PROSITE" id="PS00135">
    <property type="entry name" value="TRYPSIN_SER"/>
    <property type="match status" value="1"/>
</dbReference>
<dbReference type="Gene3D" id="2.40.10.10">
    <property type="entry name" value="Trypsin-like serine proteases"/>
    <property type="match status" value="1"/>
</dbReference>
<dbReference type="InterPro" id="IPR018114">
    <property type="entry name" value="TRYPSIN_HIS"/>
</dbReference>
<accession>A0A2B4RC35</accession>
<keyword evidence="5" id="KW-1015">Disulfide bond</keyword>
<dbReference type="SUPFAM" id="SSF50494">
    <property type="entry name" value="Trypsin-like serine proteases"/>
    <property type="match status" value="1"/>
</dbReference>
<feature type="signal peptide" evidence="7">
    <location>
        <begin position="1"/>
        <end position="18"/>
    </location>
</feature>
<dbReference type="InterPro" id="IPR033116">
    <property type="entry name" value="TRYPSIN_SER"/>
</dbReference>
<dbReference type="InterPro" id="IPR043504">
    <property type="entry name" value="Peptidase_S1_PA_chymotrypsin"/>
</dbReference>
<dbReference type="FunFam" id="2.40.10.10:FF:000077">
    <property type="entry name" value="Predicted protein"/>
    <property type="match status" value="1"/>
</dbReference>
<evidence type="ECO:0000313" key="10">
    <source>
        <dbReference type="Proteomes" id="UP000225706"/>
    </source>
</evidence>
<gene>
    <name evidence="9" type="primary">Trypsin-1</name>
    <name evidence="9" type="ORF">AWC38_SpisGene22095</name>
</gene>
<dbReference type="EMBL" id="LSMT01000895">
    <property type="protein sequence ID" value="PFX13792.1"/>
    <property type="molecule type" value="Genomic_DNA"/>
</dbReference>
<evidence type="ECO:0000256" key="3">
    <source>
        <dbReference type="ARBA" id="ARBA00022801"/>
    </source>
</evidence>
<evidence type="ECO:0000256" key="6">
    <source>
        <dbReference type="RuleBase" id="RU363034"/>
    </source>
</evidence>
<evidence type="ECO:0000313" key="9">
    <source>
        <dbReference type="EMBL" id="PFX13792.1"/>
    </source>
</evidence>
<dbReference type="Pfam" id="PF00089">
    <property type="entry name" value="Trypsin"/>
    <property type="match status" value="1"/>
</dbReference>
<dbReference type="PROSITE" id="PS00134">
    <property type="entry name" value="TRYPSIN_HIS"/>
    <property type="match status" value="1"/>
</dbReference>
<dbReference type="STRING" id="50429.A0A2B4RC35"/>
<protein>
    <submittedName>
        <fullName evidence="9">Trypsin-1</fullName>
    </submittedName>
</protein>
<proteinExistence type="inferred from homology"/>
<dbReference type="PROSITE" id="PS50240">
    <property type="entry name" value="TRYPSIN_DOM"/>
    <property type="match status" value="1"/>
</dbReference>
<evidence type="ECO:0000259" key="8">
    <source>
        <dbReference type="PROSITE" id="PS50240"/>
    </source>
</evidence>
<dbReference type="CDD" id="cd00190">
    <property type="entry name" value="Tryp_SPc"/>
    <property type="match status" value="1"/>
</dbReference>
<organism evidence="9 10">
    <name type="scientific">Stylophora pistillata</name>
    <name type="common">Smooth cauliflower coral</name>
    <dbReference type="NCBI Taxonomy" id="50429"/>
    <lineage>
        <taxon>Eukaryota</taxon>
        <taxon>Metazoa</taxon>
        <taxon>Cnidaria</taxon>
        <taxon>Anthozoa</taxon>
        <taxon>Hexacorallia</taxon>
        <taxon>Scleractinia</taxon>
        <taxon>Astrocoeniina</taxon>
        <taxon>Pocilloporidae</taxon>
        <taxon>Stylophora</taxon>
    </lineage>
</organism>
<evidence type="ECO:0000256" key="1">
    <source>
        <dbReference type="ARBA" id="ARBA00007664"/>
    </source>
</evidence>
<dbReference type="GO" id="GO:0006508">
    <property type="term" value="P:proteolysis"/>
    <property type="evidence" value="ECO:0007669"/>
    <property type="project" value="UniProtKB-KW"/>
</dbReference>
<dbReference type="PRINTS" id="PR00722">
    <property type="entry name" value="CHYMOTRYPSIN"/>
</dbReference>
<keyword evidence="3 6" id="KW-0378">Hydrolase</keyword>
<feature type="domain" description="Peptidase S1" evidence="8">
    <location>
        <begin position="27"/>
        <end position="256"/>
    </location>
</feature>
<keyword evidence="10" id="KW-1185">Reference proteome</keyword>
<dbReference type="InterPro" id="IPR009003">
    <property type="entry name" value="Peptidase_S1_PA"/>
</dbReference>
<dbReference type="InterPro" id="IPR001314">
    <property type="entry name" value="Peptidase_S1A"/>
</dbReference>
<dbReference type="GO" id="GO:0004252">
    <property type="term" value="F:serine-type endopeptidase activity"/>
    <property type="evidence" value="ECO:0007669"/>
    <property type="project" value="InterPro"/>
</dbReference>
<dbReference type="GO" id="GO:0005615">
    <property type="term" value="C:extracellular space"/>
    <property type="evidence" value="ECO:0007669"/>
    <property type="project" value="TreeGrafter"/>
</dbReference>
<dbReference type="AlphaFoldDB" id="A0A2B4RC35"/>
<name>A0A2B4RC35_STYPI</name>
<dbReference type="PANTHER" id="PTHR24264">
    <property type="entry name" value="TRYPSIN-RELATED"/>
    <property type="match status" value="1"/>
</dbReference>
<evidence type="ECO:0000256" key="2">
    <source>
        <dbReference type="ARBA" id="ARBA00022670"/>
    </source>
</evidence>
<dbReference type="SMR" id="A0A2B4RC35"/>
<feature type="chain" id="PRO_5013332964" evidence="7">
    <location>
        <begin position="19"/>
        <end position="257"/>
    </location>
</feature>
<dbReference type="SMART" id="SM00020">
    <property type="entry name" value="Tryp_SPc"/>
    <property type="match status" value="1"/>
</dbReference>
<dbReference type="Proteomes" id="UP000225706">
    <property type="component" value="Unassembled WGS sequence"/>
</dbReference>
<comment type="caution">
    <text evidence="9">The sequence shown here is derived from an EMBL/GenBank/DDBJ whole genome shotgun (WGS) entry which is preliminary data.</text>
</comment>
<sequence>MIFAAFILLIGIFSSVDGCGVRPRSRIVGGYQAAPNSWPWQAMLMTRGPFCGGSLLSPNWVVTAAHCVENINEGDFKVRLGAHHRTRVTNRVQDFNVRRIYRHPSYHHPISYAHDIALLQLDRPARLNGAVQPVCLPSNRDQQGRECTVTGWGHLKHGGGSPEYLNQVSVPIVSYSSCKRVYPGRTHKSMLCAGLISGGKDACQGDSGGPYVCKNWNGRWYLEGVVSWGDGCAWANKLGVYANVRYLRDWIQRVTRL</sequence>
<reference evidence="10" key="1">
    <citation type="journal article" date="2017" name="bioRxiv">
        <title>Comparative analysis of the genomes of Stylophora pistillata and Acropora digitifera provides evidence for extensive differences between species of corals.</title>
        <authorList>
            <person name="Voolstra C.R."/>
            <person name="Li Y."/>
            <person name="Liew Y.J."/>
            <person name="Baumgarten S."/>
            <person name="Zoccola D."/>
            <person name="Flot J.-F."/>
            <person name="Tambutte S."/>
            <person name="Allemand D."/>
            <person name="Aranda M."/>
        </authorList>
    </citation>
    <scope>NUCLEOTIDE SEQUENCE [LARGE SCALE GENOMIC DNA]</scope>
</reference>
<evidence type="ECO:0000256" key="4">
    <source>
        <dbReference type="ARBA" id="ARBA00022825"/>
    </source>
</evidence>
<evidence type="ECO:0000256" key="5">
    <source>
        <dbReference type="ARBA" id="ARBA00023157"/>
    </source>
</evidence>
<dbReference type="InterPro" id="IPR050127">
    <property type="entry name" value="Serine_Proteases_S1"/>
</dbReference>
<keyword evidence="2 6" id="KW-0645">Protease</keyword>
<dbReference type="InterPro" id="IPR001254">
    <property type="entry name" value="Trypsin_dom"/>
</dbReference>